<dbReference type="EMBL" id="DSRU01000053">
    <property type="protein sequence ID" value="HFM97058.1"/>
    <property type="molecule type" value="Genomic_DNA"/>
</dbReference>
<feature type="transmembrane region" description="Helical" evidence="1">
    <location>
        <begin position="140"/>
        <end position="162"/>
    </location>
</feature>
<accession>A0A7C3PEF7</accession>
<sequence>MATQFSQIFWGLLLVILDISINGFDLLVDGVGYLIAAAGCFGLSSLSSRFVGAGTLCLVLAALWLIGFVVPGDIATAQGLVTNVVDCAMMWQLLGGIRKFALSRQREDLAKQAGDRRVAYVVITAIISLILFAMRGSPNAVLLAVILAVAMLILLVMILHLIHRVKVELAT</sequence>
<keyword evidence="1" id="KW-1133">Transmembrane helix</keyword>
<organism evidence="2">
    <name type="scientific">Oscillatoriales cyanobacterium SpSt-418</name>
    <dbReference type="NCBI Taxonomy" id="2282169"/>
    <lineage>
        <taxon>Bacteria</taxon>
        <taxon>Bacillati</taxon>
        <taxon>Cyanobacteriota</taxon>
        <taxon>Cyanophyceae</taxon>
        <taxon>Oscillatoriophycideae</taxon>
        <taxon>Oscillatoriales</taxon>
    </lineage>
</organism>
<keyword evidence="1" id="KW-0812">Transmembrane</keyword>
<feature type="transmembrane region" description="Helical" evidence="1">
    <location>
        <begin position="118"/>
        <end position="134"/>
    </location>
</feature>
<keyword evidence="1" id="KW-0472">Membrane</keyword>
<feature type="transmembrane region" description="Helical" evidence="1">
    <location>
        <begin position="12"/>
        <end position="38"/>
    </location>
</feature>
<name>A0A7C3PEF7_9CYAN</name>
<comment type="caution">
    <text evidence="2">The sequence shown here is derived from an EMBL/GenBank/DDBJ whole genome shotgun (WGS) entry which is preliminary data.</text>
</comment>
<proteinExistence type="predicted"/>
<feature type="transmembrane region" description="Helical" evidence="1">
    <location>
        <begin position="50"/>
        <end position="70"/>
    </location>
</feature>
<evidence type="ECO:0000256" key="1">
    <source>
        <dbReference type="SAM" id="Phobius"/>
    </source>
</evidence>
<reference evidence="2" key="1">
    <citation type="journal article" date="2020" name="mSystems">
        <title>Genome- and Community-Level Interaction Insights into Carbon Utilization and Element Cycling Functions of Hydrothermarchaeota in Hydrothermal Sediment.</title>
        <authorList>
            <person name="Zhou Z."/>
            <person name="Liu Y."/>
            <person name="Xu W."/>
            <person name="Pan J."/>
            <person name="Luo Z.H."/>
            <person name="Li M."/>
        </authorList>
    </citation>
    <scope>NUCLEOTIDE SEQUENCE [LARGE SCALE GENOMIC DNA]</scope>
    <source>
        <strain evidence="2">SpSt-418</strain>
    </source>
</reference>
<evidence type="ECO:0000313" key="2">
    <source>
        <dbReference type="EMBL" id="HFM97058.1"/>
    </source>
</evidence>
<gene>
    <name evidence="2" type="ORF">ENR64_04675</name>
</gene>
<protein>
    <submittedName>
        <fullName evidence="2">Uncharacterized protein</fullName>
    </submittedName>
</protein>
<dbReference type="AlphaFoldDB" id="A0A7C3PEF7"/>